<dbReference type="Gene3D" id="3.40.50.720">
    <property type="entry name" value="NAD(P)-binding Rossmann-like Domain"/>
    <property type="match status" value="2"/>
</dbReference>
<dbReference type="CDD" id="cd05301">
    <property type="entry name" value="GDH"/>
    <property type="match status" value="1"/>
</dbReference>
<dbReference type="PROSITE" id="PS00671">
    <property type="entry name" value="D_2_HYDROXYACID_DH_3"/>
    <property type="match status" value="1"/>
</dbReference>
<keyword evidence="7" id="KW-1185">Reference proteome</keyword>
<dbReference type="PROSITE" id="PS00065">
    <property type="entry name" value="D_2_HYDROXYACID_DH_1"/>
    <property type="match status" value="1"/>
</dbReference>
<dbReference type="PANTHER" id="PTHR10996">
    <property type="entry name" value="2-HYDROXYACID DEHYDROGENASE-RELATED"/>
    <property type="match status" value="1"/>
</dbReference>
<dbReference type="FunFam" id="3.40.50.720:FF:000462">
    <property type="entry name" value="Glyoxylate reductase (NADP+)"/>
    <property type="match status" value="1"/>
</dbReference>
<dbReference type="GO" id="GO:0051287">
    <property type="term" value="F:NAD binding"/>
    <property type="evidence" value="ECO:0007669"/>
    <property type="project" value="InterPro"/>
</dbReference>
<evidence type="ECO:0000256" key="2">
    <source>
        <dbReference type="ARBA" id="ARBA00023002"/>
    </source>
</evidence>
<evidence type="ECO:0000256" key="1">
    <source>
        <dbReference type="ARBA" id="ARBA00005854"/>
    </source>
</evidence>
<evidence type="ECO:0000313" key="7">
    <source>
        <dbReference type="Proteomes" id="UP000019102"/>
    </source>
</evidence>
<organism evidence="6 7">
    <name type="scientific">Gracilibacillus boraciitolerans JCM 21714</name>
    <dbReference type="NCBI Taxonomy" id="1298598"/>
    <lineage>
        <taxon>Bacteria</taxon>
        <taxon>Bacillati</taxon>
        <taxon>Bacillota</taxon>
        <taxon>Bacilli</taxon>
        <taxon>Bacillales</taxon>
        <taxon>Bacillaceae</taxon>
        <taxon>Gracilibacillus</taxon>
    </lineage>
</organism>
<proteinExistence type="inferred from homology"/>
<dbReference type="RefSeq" id="WP_235182805.1">
    <property type="nucleotide sequence ID" value="NZ_BAVS01000018.1"/>
</dbReference>
<dbReference type="SUPFAM" id="SSF52283">
    <property type="entry name" value="Formate/glycerate dehydrogenase catalytic domain-like"/>
    <property type="match status" value="1"/>
</dbReference>
<dbReference type="Pfam" id="PF02826">
    <property type="entry name" value="2-Hacid_dh_C"/>
    <property type="match status" value="1"/>
</dbReference>
<feature type="domain" description="D-isomer specific 2-hydroxyacid dehydrogenase NAD-binding" evidence="5">
    <location>
        <begin position="108"/>
        <end position="287"/>
    </location>
</feature>
<sequence>MKKKVLVTEQIPESVQNYLREQVEIKTWDSSEQMPREQLLAEIDQYHGLITAKDKIDDELLNRAKNLEVVSNVAVGYDNFDVEALKRSQVIATHTPYVLDETVADLIFGLILSSARRITELDQYVKQGKWKKGIDSSLFGRNVHHKKLGIIGMGRIGEKVARRAKLGFEMEVTYYNRSKKEQIEKDLGIGYQEMEELLKESDFILVMTPLTKETHHLINAKEFKKMKDTCFFINASRGAVVNEKEMIQALEDKEIAGAGLDVFEQEPVDPDNPLLKMNNVVTLPHIGSATAETREDMKFAAKICCKL</sequence>
<accession>W4VMJ5</accession>
<dbReference type="InterPro" id="IPR006140">
    <property type="entry name" value="D-isomer_DH_NAD-bd"/>
</dbReference>
<dbReference type="GO" id="GO:0005829">
    <property type="term" value="C:cytosol"/>
    <property type="evidence" value="ECO:0007669"/>
    <property type="project" value="TreeGrafter"/>
</dbReference>
<comment type="caution">
    <text evidence="6">The sequence shown here is derived from an EMBL/GenBank/DDBJ whole genome shotgun (WGS) entry which is preliminary data.</text>
</comment>
<evidence type="ECO:0000259" key="4">
    <source>
        <dbReference type="Pfam" id="PF00389"/>
    </source>
</evidence>
<gene>
    <name evidence="6" type="ORF">JCM21714_3189</name>
</gene>
<dbReference type="SUPFAM" id="SSF51735">
    <property type="entry name" value="NAD(P)-binding Rossmann-fold domains"/>
    <property type="match status" value="1"/>
</dbReference>
<dbReference type="eggNOG" id="COG1052">
    <property type="taxonomic scope" value="Bacteria"/>
</dbReference>
<dbReference type="InterPro" id="IPR029752">
    <property type="entry name" value="D-isomer_DH_CS1"/>
</dbReference>
<protein>
    <submittedName>
        <fullName evidence="6">D-3-phosphoglycerate dehydrogenase</fullName>
    </submittedName>
</protein>
<keyword evidence="2 3" id="KW-0560">Oxidoreductase</keyword>
<evidence type="ECO:0000259" key="5">
    <source>
        <dbReference type="Pfam" id="PF02826"/>
    </source>
</evidence>
<dbReference type="InterPro" id="IPR050223">
    <property type="entry name" value="D-isomer_2-hydroxyacid_DH"/>
</dbReference>
<dbReference type="InterPro" id="IPR006139">
    <property type="entry name" value="D-isomer_2_OHA_DH_cat_dom"/>
</dbReference>
<comment type="similarity">
    <text evidence="1 3">Belongs to the D-isomer specific 2-hydroxyacid dehydrogenase family.</text>
</comment>
<evidence type="ECO:0000256" key="3">
    <source>
        <dbReference type="RuleBase" id="RU003719"/>
    </source>
</evidence>
<dbReference type="AlphaFoldDB" id="W4VMJ5"/>
<name>W4VMJ5_9BACI</name>
<dbReference type="STRING" id="1298598.JCM21714_3189"/>
<evidence type="ECO:0000313" key="6">
    <source>
        <dbReference type="EMBL" id="GAE94058.1"/>
    </source>
</evidence>
<dbReference type="GO" id="GO:0016618">
    <property type="term" value="F:hydroxypyruvate reductase [NAD(P)H] activity"/>
    <property type="evidence" value="ECO:0007669"/>
    <property type="project" value="TreeGrafter"/>
</dbReference>
<dbReference type="EMBL" id="BAVS01000018">
    <property type="protein sequence ID" value="GAE94058.1"/>
    <property type="molecule type" value="Genomic_DNA"/>
</dbReference>
<dbReference type="GO" id="GO:0030267">
    <property type="term" value="F:glyoxylate reductase (NADPH) activity"/>
    <property type="evidence" value="ECO:0007669"/>
    <property type="project" value="TreeGrafter"/>
</dbReference>
<reference evidence="6 7" key="1">
    <citation type="journal article" date="2014" name="Genome Announc.">
        <title>Draft Genome Sequence of the Boron-Tolerant and Moderately Halotolerant Bacterium Gracilibacillus boraciitolerans JCM 21714T.</title>
        <authorList>
            <person name="Ahmed I."/>
            <person name="Oshima K."/>
            <person name="Suda W."/>
            <person name="Kitamura K."/>
            <person name="Iida T."/>
            <person name="Ohmori Y."/>
            <person name="Fujiwara T."/>
            <person name="Hattori M."/>
            <person name="Ohkuma M."/>
        </authorList>
    </citation>
    <scope>NUCLEOTIDE SEQUENCE [LARGE SCALE GENOMIC DNA]</scope>
    <source>
        <strain evidence="6 7">JCM 21714</strain>
    </source>
</reference>
<dbReference type="Proteomes" id="UP000019102">
    <property type="component" value="Unassembled WGS sequence"/>
</dbReference>
<dbReference type="InterPro" id="IPR029753">
    <property type="entry name" value="D-isomer_DH_CS"/>
</dbReference>
<dbReference type="PANTHER" id="PTHR10996:SF283">
    <property type="entry name" value="GLYOXYLATE_HYDROXYPYRUVATE REDUCTASE B"/>
    <property type="match status" value="1"/>
</dbReference>
<feature type="domain" description="D-isomer specific 2-hydroxyacid dehydrogenase catalytic" evidence="4">
    <location>
        <begin position="5"/>
        <end position="298"/>
    </location>
</feature>
<dbReference type="Pfam" id="PF00389">
    <property type="entry name" value="2-Hacid_dh"/>
    <property type="match status" value="1"/>
</dbReference>
<dbReference type="InterPro" id="IPR036291">
    <property type="entry name" value="NAD(P)-bd_dom_sf"/>
</dbReference>